<organism evidence="2 3">
    <name type="scientific">Lignipirellula cremea</name>
    <dbReference type="NCBI Taxonomy" id="2528010"/>
    <lineage>
        <taxon>Bacteria</taxon>
        <taxon>Pseudomonadati</taxon>
        <taxon>Planctomycetota</taxon>
        <taxon>Planctomycetia</taxon>
        <taxon>Pirellulales</taxon>
        <taxon>Pirellulaceae</taxon>
        <taxon>Lignipirellula</taxon>
    </lineage>
</organism>
<dbReference type="AlphaFoldDB" id="A0A518E0W2"/>
<accession>A0A518E0W2</accession>
<gene>
    <name evidence="2" type="ORF">Pla8534_55820</name>
</gene>
<evidence type="ECO:0000256" key="1">
    <source>
        <dbReference type="SAM" id="Phobius"/>
    </source>
</evidence>
<keyword evidence="1" id="KW-0472">Membrane</keyword>
<feature type="transmembrane region" description="Helical" evidence="1">
    <location>
        <begin position="126"/>
        <end position="150"/>
    </location>
</feature>
<name>A0A518E0W2_9BACT</name>
<keyword evidence="3" id="KW-1185">Reference proteome</keyword>
<dbReference type="Proteomes" id="UP000317648">
    <property type="component" value="Chromosome"/>
</dbReference>
<dbReference type="KEGG" id="lcre:Pla8534_55820"/>
<feature type="transmembrane region" description="Helical" evidence="1">
    <location>
        <begin position="59"/>
        <end position="76"/>
    </location>
</feature>
<reference evidence="2 3" key="1">
    <citation type="submission" date="2019-02" db="EMBL/GenBank/DDBJ databases">
        <title>Deep-cultivation of Planctomycetes and their phenomic and genomic characterization uncovers novel biology.</title>
        <authorList>
            <person name="Wiegand S."/>
            <person name="Jogler M."/>
            <person name="Boedeker C."/>
            <person name="Pinto D."/>
            <person name="Vollmers J."/>
            <person name="Rivas-Marin E."/>
            <person name="Kohn T."/>
            <person name="Peeters S.H."/>
            <person name="Heuer A."/>
            <person name="Rast P."/>
            <person name="Oberbeckmann S."/>
            <person name="Bunk B."/>
            <person name="Jeske O."/>
            <person name="Meyerdierks A."/>
            <person name="Storesund J.E."/>
            <person name="Kallscheuer N."/>
            <person name="Luecker S."/>
            <person name="Lage O.M."/>
            <person name="Pohl T."/>
            <person name="Merkel B.J."/>
            <person name="Hornburger P."/>
            <person name="Mueller R.-W."/>
            <person name="Bruemmer F."/>
            <person name="Labrenz M."/>
            <person name="Spormann A.M."/>
            <person name="Op den Camp H."/>
            <person name="Overmann J."/>
            <person name="Amann R."/>
            <person name="Jetten M.S.M."/>
            <person name="Mascher T."/>
            <person name="Medema M.H."/>
            <person name="Devos D.P."/>
            <person name="Kaster A.-K."/>
            <person name="Ovreas L."/>
            <person name="Rohde M."/>
            <person name="Galperin M.Y."/>
            <person name="Jogler C."/>
        </authorList>
    </citation>
    <scope>NUCLEOTIDE SEQUENCE [LARGE SCALE GENOMIC DNA]</scope>
    <source>
        <strain evidence="2 3">Pla85_3_4</strain>
    </source>
</reference>
<feature type="transmembrane region" description="Helical" evidence="1">
    <location>
        <begin position="96"/>
        <end position="114"/>
    </location>
</feature>
<sequence>MLRLFGAMLGMTAAIAALLWSLFSQAHLPGLVLSGLALLLCGGWAIFEVQSSSRKTYDTASLLCSLPAVVLCVRATPNPFFREHFGWAPFTPQLSALLGAAFACALAVTLFTGLSRLAGRASLPVLVFVQAVHLGALAYLSWLLLLSLMAR</sequence>
<keyword evidence="1" id="KW-1133">Transmembrane helix</keyword>
<evidence type="ECO:0000313" key="3">
    <source>
        <dbReference type="Proteomes" id="UP000317648"/>
    </source>
</evidence>
<protein>
    <submittedName>
        <fullName evidence="2">Uncharacterized protein</fullName>
    </submittedName>
</protein>
<evidence type="ECO:0000313" key="2">
    <source>
        <dbReference type="EMBL" id="QDU97728.1"/>
    </source>
</evidence>
<dbReference type="EMBL" id="CP036433">
    <property type="protein sequence ID" value="QDU97728.1"/>
    <property type="molecule type" value="Genomic_DNA"/>
</dbReference>
<proteinExistence type="predicted"/>
<feature type="transmembrane region" description="Helical" evidence="1">
    <location>
        <begin position="26"/>
        <end position="47"/>
    </location>
</feature>
<keyword evidence="1" id="KW-0812">Transmembrane</keyword>